<protein>
    <submittedName>
        <fullName evidence="1">Uncharacterized protein</fullName>
    </submittedName>
</protein>
<comment type="caution">
    <text evidence="1">The sequence shown here is derived from an EMBL/GenBank/DDBJ whole genome shotgun (WGS) entry which is preliminary data.</text>
</comment>
<dbReference type="EMBL" id="WKFB01000019">
    <property type="protein sequence ID" value="KAF6738753.1"/>
    <property type="molecule type" value="Genomic_DNA"/>
</dbReference>
<reference evidence="1" key="1">
    <citation type="journal article" name="BMC Genomics">
        <title>Long-read sequencing and de novo genome assembly of marine medaka (Oryzias melastigma).</title>
        <authorList>
            <person name="Liang P."/>
            <person name="Saqib H.S.A."/>
            <person name="Ni X."/>
            <person name="Shen Y."/>
        </authorList>
    </citation>
    <scope>NUCLEOTIDE SEQUENCE</scope>
    <source>
        <strain evidence="1">Bigg-433</strain>
    </source>
</reference>
<dbReference type="AlphaFoldDB" id="A0A834FQP5"/>
<sequence>MLELGRVDFEAPGIVALVPRLQFLIHCITPIIPFLSTISADPQHRTEKPLPVRTGAEALISLLVRTNRNAP</sequence>
<evidence type="ECO:0000313" key="2">
    <source>
        <dbReference type="Proteomes" id="UP000646548"/>
    </source>
</evidence>
<organism evidence="1 2">
    <name type="scientific">Oryzias melastigma</name>
    <name type="common">Marine medaka</name>
    <dbReference type="NCBI Taxonomy" id="30732"/>
    <lineage>
        <taxon>Eukaryota</taxon>
        <taxon>Metazoa</taxon>
        <taxon>Chordata</taxon>
        <taxon>Craniata</taxon>
        <taxon>Vertebrata</taxon>
        <taxon>Euteleostomi</taxon>
        <taxon>Actinopterygii</taxon>
        <taxon>Neopterygii</taxon>
        <taxon>Teleostei</taxon>
        <taxon>Neoteleostei</taxon>
        <taxon>Acanthomorphata</taxon>
        <taxon>Ovalentaria</taxon>
        <taxon>Atherinomorphae</taxon>
        <taxon>Beloniformes</taxon>
        <taxon>Adrianichthyidae</taxon>
        <taxon>Oryziinae</taxon>
        <taxon>Oryzias</taxon>
    </lineage>
</organism>
<dbReference type="Proteomes" id="UP000646548">
    <property type="component" value="Unassembled WGS sequence"/>
</dbReference>
<accession>A0A834FQP5</accession>
<evidence type="ECO:0000313" key="1">
    <source>
        <dbReference type="EMBL" id="KAF6738753.1"/>
    </source>
</evidence>
<name>A0A834FQP5_ORYME</name>
<proteinExistence type="predicted"/>
<gene>
    <name evidence="1" type="ORF">FQA47_017609</name>
</gene>